<evidence type="ECO:0000256" key="1">
    <source>
        <dbReference type="SAM" id="MobiDB-lite"/>
    </source>
</evidence>
<feature type="compositionally biased region" description="Acidic residues" evidence="1">
    <location>
        <begin position="16"/>
        <end position="25"/>
    </location>
</feature>
<organism evidence="2 3">
    <name type="scientific">Georgenia faecalis</name>
    <dbReference type="NCBI Taxonomy" id="2483799"/>
    <lineage>
        <taxon>Bacteria</taxon>
        <taxon>Bacillati</taxon>
        <taxon>Actinomycetota</taxon>
        <taxon>Actinomycetes</taxon>
        <taxon>Micrococcales</taxon>
        <taxon>Bogoriellaceae</taxon>
        <taxon>Georgenia</taxon>
    </lineage>
</organism>
<protein>
    <recommendedName>
        <fullName evidence="4">DNA-directed RNA polymerase subunit beta</fullName>
    </recommendedName>
</protein>
<feature type="region of interest" description="Disordered" evidence="1">
    <location>
        <begin position="1"/>
        <end position="30"/>
    </location>
</feature>
<comment type="caution">
    <text evidence="2">The sequence shown here is derived from an EMBL/GenBank/DDBJ whole genome shotgun (WGS) entry which is preliminary data.</text>
</comment>
<dbReference type="Proteomes" id="UP001595955">
    <property type="component" value="Unassembled WGS sequence"/>
</dbReference>
<gene>
    <name evidence="2" type="ORF">ACFO3F_13475</name>
</gene>
<accession>A0ABV9DBU8</accession>
<dbReference type="EMBL" id="JBHSGF010000010">
    <property type="protein sequence ID" value="MFC4556261.1"/>
    <property type="molecule type" value="Genomic_DNA"/>
</dbReference>
<name>A0ABV9DBU8_9MICO</name>
<keyword evidence="3" id="KW-1185">Reference proteome</keyword>
<evidence type="ECO:0000313" key="3">
    <source>
        <dbReference type="Proteomes" id="UP001595955"/>
    </source>
</evidence>
<reference evidence="3" key="1">
    <citation type="journal article" date="2019" name="Int. J. Syst. Evol. Microbiol.">
        <title>The Global Catalogue of Microorganisms (GCM) 10K type strain sequencing project: providing services to taxonomists for standard genome sequencing and annotation.</title>
        <authorList>
            <consortium name="The Broad Institute Genomics Platform"/>
            <consortium name="The Broad Institute Genome Sequencing Center for Infectious Disease"/>
            <person name="Wu L."/>
            <person name="Ma J."/>
        </authorList>
    </citation>
    <scope>NUCLEOTIDE SEQUENCE [LARGE SCALE GENOMIC DNA]</scope>
    <source>
        <strain evidence="3">JCM 3369</strain>
    </source>
</reference>
<proteinExistence type="predicted"/>
<sequence length="207" mass="21869">MDERAHPRRPAMLDPQEADSIEGDSDPALTSEVAHATARITVFGAGDDPDDVATAQRLAALVEDEGLDAVAELWSRSPANTLPGALWRVYLLREWIRRDPETVAERYRAGLGQVPATDADAPPPAPADVEAAADGLFSGALAGEFDGFLDRTADLLRILAAGAEAEPVWLTHDDGLAGHVTRRPGALLATAEELEHAAGLARAGQLD</sequence>
<evidence type="ECO:0000313" key="2">
    <source>
        <dbReference type="EMBL" id="MFC4556261.1"/>
    </source>
</evidence>
<dbReference type="RefSeq" id="WP_241237113.1">
    <property type="nucleotide sequence ID" value="NZ_CP033325.1"/>
</dbReference>
<evidence type="ECO:0008006" key="4">
    <source>
        <dbReference type="Google" id="ProtNLM"/>
    </source>
</evidence>